<dbReference type="PANTHER" id="PTHR46286:SF6">
    <property type="entry name" value="OS08G0220600 PROTEIN"/>
    <property type="match status" value="1"/>
</dbReference>
<dbReference type="InterPro" id="IPR032881">
    <property type="entry name" value="Oberon-like_PHD"/>
</dbReference>
<dbReference type="PANTHER" id="PTHR46286">
    <property type="entry name" value="VIN3-LIKE PROTEIN 2-RELATED"/>
    <property type="match status" value="1"/>
</dbReference>
<dbReference type="Pfam" id="PF07227">
    <property type="entry name" value="PHD_Oberon"/>
    <property type="match status" value="1"/>
</dbReference>
<comment type="subcellular location">
    <subcellularLocation>
        <location evidence="1">Nucleus</location>
    </subcellularLocation>
</comment>
<evidence type="ECO:0000259" key="7">
    <source>
        <dbReference type="Pfam" id="PF23376"/>
    </source>
</evidence>
<evidence type="ECO:0000313" key="10">
    <source>
        <dbReference type="Proteomes" id="UP001454036"/>
    </source>
</evidence>
<gene>
    <name evidence="9" type="ORF">LIER_18643</name>
</gene>
<keyword evidence="10" id="KW-1185">Reference proteome</keyword>
<dbReference type="InterPro" id="IPR056990">
    <property type="entry name" value="VIN3-like_C"/>
</dbReference>
<organism evidence="9 10">
    <name type="scientific">Lithospermum erythrorhizon</name>
    <name type="common">Purple gromwell</name>
    <name type="synonym">Lithospermum officinale var. erythrorhizon</name>
    <dbReference type="NCBI Taxonomy" id="34254"/>
    <lineage>
        <taxon>Eukaryota</taxon>
        <taxon>Viridiplantae</taxon>
        <taxon>Streptophyta</taxon>
        <taxon>Embryophyta</taxon>
        <taxon>Tracheophyta</taxon>
        <taxon>Spermatophyta</taxon>
        <taxon>Magnoliopsida</taxon>
        <taxon>eudicotyledons</taxon>
        <taxon>Gunneridae</taxon>
        <taxon>Pentapetalae</taxon>
        <taxon>asterids</taxon>
        <taxon>lamiids</taxon>
        <taxon>Boraginales</taxon>
        <taxon>Boraginaceae</taxon>
        <taxon>Boraginoideae</taxon>
        <taxon>Lithospermeae</taxon>
        <taxon>Lithospermum</taxon>
    </lineage>
</organism>
<evidence type="ECO:0000259" key="6">
    <source>
        <dbReference type="Pfam" id="PF07227"/>
    </source>
</evidence>
<protein>
    <submittedName>
        <fullName evidence="9">Uncharacterized protein</fullName>
    </submittedName>
</protein>
<feature type="domain" description="VIN3-like fibronectin type-III" evidence="7">
    <location>
        <begin position="346"/>
        <end position="424"/>
    </location>
</feature>
<feature type="domain" description="Oberon-like PHD finger" evidence="6">
    <location>
        <begin position="144"/>
        <end position="255"/>
    </location>
</feature>
<dbReference type="InterPro" id="IPR058585">
    <property type="entry name" value="Fn3_VIN3"/>
</dbReference>
<dbReference type="Proteomes" id="UP001454036">
    <property type="component" value="Unassembled WGS sequence"/>
</dbReference>
<keyword evidence="2" id="KW-0479">Metal-binding</keyword>
<dbReference type="GO" id="GO:0005634">
    <property type="term" value="C:nucleus"/>
    <property type="evidence" value="ECO:0007669"/>
    <property type="project" value="UniProtKB-SubCell"/>
</dbReference>
<evidence type="ECO:0000256" key="3">
    <source>
        <dbReference type="ARBA" id="ARBA00022771"/>
    </source>
</evidence>
<dbReference type="GO" id="GO:0008270">
    <property type="term" value="F:zinc ion binding"/>
    <property type="evidence" value="ECO:0007669"/>
    <property type="project" value="UniProtKB-KW"/>
</dbReference>
<dbReference type="Pfam" id="PF23380">
    <property type="entry name" value="VIN3_C"/>
    <property type="match status" value="1"/>
</dbReference>
<evidence type="ECO:0000259" key="8">
    <source>
        <dbReference type="Pfam" id="PF23380"/>
    </source>
</evidence>
<keyword evidence="3" id="KW-0863">Zinc-finger</keyword>
<evidence type="ECO:0000256" key="4">
    <source>
        <dbReference type="ARBA" id="ARBA00022833"/>
    </source>
</evidence>
<comment type="caution">
    <text evidence="9">The sequence shown here is derived from an EMBL/GenBank/DDBJ whole genome shotgun (WGS) entry which is preliminary data.</text>
</comment>
<dbReference type="GO" id="GO:0040029">
    <property type="term" value="P:epigenetic regulation of gene expression"/>
    <property type="evidence" value="ECO:0007669"/>
    <property type="project" value="InterPro"/>
</dbReference>
<evidence type="ECO:0000256" key="5">
    <source>
        <dbReference type="ARBA" id="ARBA00023242"/>
    </source>
</evidence>
<keyword evidence="4" id="KW-0862">Zinc</keyword>
<proteinExistence type="predicted"/>
<reference evidence="9 10" key="1">
    <citation type="submission" date="2024-01" db="EMBL/GenBank/DDBJ databases">
        <title>The complete chloroplast genome sequence of Lithospermum erythrorhizon: insights into the phylogenetic relationship among Boraginaceae species and the maternal lineages of purple gromwells.</title>
        <authorList>
            <person name="Okada T."/>
            <person name="Watanabe K."/>
        </authorList>
    </citation>
    <scope>NUCLEOTIDE SEQUENCE [LARGE SCALE GENOMIC DNA]</scope>
</reference>
<accession>A0AAV3QHE4</accession>
<keyword evidence="5" id="KW-0539">Nucleus</keyword>
<dbReference type="EMBL" id="BAABME010004499">
    <property type="protein sequence ID" value="GAA0162583.1"/>
    <property type="molecule type" value="Genomic_DNA"/>
</dbReference>
<feature type="domain" description="VIN3-like C-terminal" evidence="8">
    <location>
        <begin position="521"/>
        <end position="592"/>
    </location>
</feature>
<dbReference type="InterPro" id="IPR044514">
    <property type="entry name" value="VIN3-like"/>
</dbReference>
<evidence type="ECO:0000256" key="1">
    <source>
        <dbReference type="ARBA" id="ARBA00004123"/>
    </source>
</evidence>
<dbReference type="Pfam" id="PF23376">
    <property type="entry name" value="Fn3_VIN3"/>
    <property type="match status" value="1"/>
</dbReference>
<sequence length="607" mass="68881">MKKTEEGTFSGMEPVPSGSAYDYTKTSRLSIDEKRQLVRETMQWSDDPVKALASLSRKELLEIICAEMGKDRKYSGFTKLQMIEHLVKLISNNTNLSISRQHVSPSIDIDTKIKRQRKHVDFPLSSMQLDQVQSDVREAGIILCQNLSCRASISRQDAFCKRCSCCICHLYDDNKDPSLWLTCESCSWDVKTPCGISCHIECALQHKDFELLDGKFACISCGKLNGLMSTWRKQLIVAMEARRVDVLCQRVSLSCKILEGTEKYQELLKILDSAMKIIENNGGPLDQLSTKMDRTIVNRLEWGAAVQKLCASAMDAFDSSCTNQYYNKAEQETPPACQIHFKGSSPNGVTIVLKCEDCLTRELAVIRIWHRKVSMKDYPDDATCIALGRKKRFNLSGLEHSTEYIFKISMFSKSSTIGSWEAKWTMPALTASSATVSYEEKEENASACLDNFFKRTESMSSNDSKAVLSDHLPKLQILEGIENKCNQPHKMKHIPSPTTPCKSDGVKETACQGNNKLLEGRDYEFSVKTIRKLEHEGFLETDFRVKFLTWFSLKATKDEKRVVSVFINTFIDDLPSLAEQLMDTFRDEICGKQKVGPHSMFCTRFWH</sequence>
<name>A0AAV3QHE4_LITER</name>
<dbReference type="GO" id="GO:0010048">
    <property type="term" value="P:vernalization response"/>
    <property type="evidence" value="ECO:0007669"/>
    <property type="project" value="InterPro"/>
</dbReference>
<evidence type="ECO:0000256" key="2">
    <source>
        <dbReference type="ARBA" id="ARBA00022723"/>
    </source>
</evidence>
<dbReference type="AlphaFoldDB" id="A0AAV3QHE4"/>
<evidence type="ECO:0000313" key="9">
    <source>
        <dbReference type="EMBL" id="GAA0162583.1"/>
    </source>
</evidence>